<comment type="pathway">
    <text evidence="5">Cofactor biosynthesis; coenzyme F420 biosynthesis.</text>
</comment>
<comment type="catalytic activity">
    <reaction evidence="5">
        <text>phosphoenolpyruvate + GTP + H(+) = enolpyruvoyl-2-diphospho-5'-guanosine + diphosphate</text>
        <dbReference type="Rhea" id="RHEA:30519"/>
        <dbReference type="ChEBI" id="CHEBI:15378"/>
        <dbReference type="ChEBI" id="CHEBI:33019"/>
        <dbReference type="ChEBI" id="CHEBI:37565"/>
        <dbReference type="ChEBI" id="CHEBI:58702"/>
        <dbReference type="ChEBI" id="CHEBI:143701"/>
        <dbReference type="EC" id="2.7.7.105"/>
    </reaction>
</comment>
<organism evidence="6 7">
    <name type="scientific">Orlajensenia flava</name>
    <dbReference type="NCBI Taxonomy" id="2565934"/>
    <lineage>
        <taxon>Bacteria</taxon>
        <taxon>Bacillati</taxon>
        <taxon>Actinomycetota</taxon>
        <taxon>Actinomycetes</taxon>
        <taxon>Micrococcales</taxon>
        <taxon>Microbacteriaceae</taxon>
        <taxon>Orlajensenia</taxon>
    </lineage>
</organism>
<protein>
    <recommendedName>
        <fullName evidence="5">Phosphoenolpyruvate guanylyltransferase</fullName>
        <shortName evidence="5">PEP guanylyltransferase</shortName>
        <ecNumber evidence="5">2.7.7.105</ecNumber>
    </recommendedName>
</protein>
<dbReference type="EMBL" id="SSSN01000007">
    <property type="protein sequence ID" value="THG33855.1"/>
    <property type="molecule type" value="Genomic_DNA"/>
</dbReference>
<feature type="binding site" evidence="5">
    <location>
        <position position="159"/>
    </location>
    <ligand>
        <name>phosphoenolpyruvate</name>
        <dbReference type="ChEBI" id="CHEBI:58702"/>
    </ligand>
</feature>
<feature type="binding site" evidence="5">
    <location>
        <position position="162"/>
    </location>
    <ligand>
        <name>phosphoenolpyruvate</name>
        <dbReference type="ChEBI" id="CHEBI:58702"/>
    </ligand>
</feature>
<name>A0A4S4FVG4_9MICO</name>
<evidence type="ECO:0000313" key="6">
    <source>
        <dbReference type="EMBL" id="THG33855.1"/>
    </source>
</evidence>
<feature type="binding site" evidence="5">
    <location>
        <position position="143"/>
    </location>
    <ligand>
        <name>phosphoenolpyruvate</name>
        <dbReference type="ChEBI" id="CHEBI:58702"/>
    </ligand>
</feature>
<dbReference type="HAMAP" id="MF_02114">
    <property type="entry name" value="CofC"/>
    <property type="match status" value="1"/>
</dbReference>
<evidence type="ECO:0000256" key="2">
    <source>
        <dbReference type="ARBA" id="ARBA00022695"/>
    </source>
</evidence>
<dbReference type="Proteomes" id="UP000307380">
    <property type="component" value="Unassembled WGS sequence"/>
</dbReference>
<sequence length="218" mass="22319">MTDGADPRWTVVVPVKGSVDAKTRLGGELSDGDRARIAVAFARDTIAAASAALRVVHVIVVTEPGTLADLDDPDILVIDDPGTGLNGAVRFGIRAAQMGWRHDGVAVLLGDLPALRSDDLDEALAQALAHPLSFVPDAEGTGTSMITAAPGSDLEPLFGPGSAEAHRAAGHRPLGIDPASGLRRDVDTLDALAEAEALGVGAFTQAALAAIRSTERIA</sequence>
<keyword evidence="1 5" id="KW-0808">Transferase</keyword>
<proteinExistence type="inferred from homology"/>
<dbReference type="InterPro" id="IPR029044">
    <property type="entry name" value="Nucleotide-diphossugar_trans"/>
</dbReference>
<dbReference type="InterPro" id="IPR002835">
    <property type="entry name" value="CofC"/>
</dbReference>
<comment type="similarity">
    <text evidence="5">Belongs to the CofC family.</text>
</comment>
<gene>
    <name evidence="6" type="primary">cofC</name>
    <name evidence="5" type="synonym">fbiD</name>
    <name evidence="6" type="ORF">E6C70_10425</name>
</gene>
<dbReference type="Gene3D" id="3.90.550.10">
    <property type="entry name" value="Spore Coat Polysaccharide Biosynthesis Protein SpsA, Chain A"/>
    <property type="match status" value="1"/>
</dbReference>
<dbReference type="RefSeq" id="WP_136424494.1">
    <property type="nucleotide sequence ID" value="NZ_SSSN01000007.1"/>
</dbReference>
<keyword evidence="7" id="KW-1185">Reference proteome</keyword>
<evidence type="ECO:0000313" key="7">
    <source>
        <dbReference type="Proteomes" id="UP000307380"/>
    </source>
</evidence>
<reference evidence="6 7" key="1">
    <citation type="submission" date="2019-04" db="EMBL/GenBank/DDBJ databases">
        <authorList>
            <person name="Jiang L."/>
        </authorList>
    </citation>
    <scope>NUCLEOTIDE SEQUENCE [LARGE SCALE GENOMIC DNA]</scope>
    <source>
        <strain evidence="6 7">YIM 131861</strain>
    </source>
</reference>
<dbReference type="GO" id="GO:0043814">
    <property type="term" value="F:phospholactate guanylyltransferase activity"/>
    <property type="evidence" value="ECO:0007669"/>
    <property type="project" value="InterPro"/>
</dbReference>
<dbReference type="NCBIfam" id="TIGR03552">
    <property type="entry name" value="F420_cofC"/>
    <property type="match status" value="1"/>
</dbReference>
<evidence type="ECO:0000256" key="3">
    <source>
        <dbReference type="ARBA" id="ARBA00022741"/>
    </source>
</evidence>
<evidence type="ECO:0000256" key="4">
    <source>
        <dbReference type="ARBA" id="ARBA00023134"/>
    </source>
</evidence>
<dbReference type="GO" id="GO:0005525">
    <property type="term" value="F:GTP binding"/>
    <property type="evidence" value="ECO:0007669"/>
    <property type="project" value="UniProtKB-KW"/>
</dbReference>
<keyword evidence="4 5" id="KW-0342">GTP-binding</keyword>
<dbReference type="AlphaFoldDB" id="A0A4S4FVG4"/>
<dbReference type="PANTHER" id="PTHR40392">
    <property type="entry name" value="2-PHOSPHO-L-LACTATE GUANYLYLTRANSFERASE"/>
    <property type="match status" value="1"/>
</dbReference>
<comment type="caution">
    <text evidence="6">The sequence shown here is derived from an EMBL/GenBank/DDBJ whole genome shotgun (WGS) entry which is preliminary data.</text>
</comment>
<dbReference type="PANTHER" id="PTHR40392:SF1">
    <property type="entry name" value="2-PHOSPHO-L-LACTATE GUANYLYLTRANSFERASE"/>
    <property type="match status" value="1"/>
</dbReference>
<keyword evidence="3 5" id="KW-0547">Nucleotide-binding</keyword>
<dbReference type="SUPFAM" id="SSF53448">
    <property type="entry name" value="Nucleotide-diphospho-sugar transferases"/>
    <property type="match status" value="1"/>
</dbReference>
<dbReference type="Pfam" id="PF01983">
    <property type="entry name" value="CofC"/>
    <property type="match status" value="1"/>
</dbReference>
<dbReference type="EC" id="2.7.7.105" evidence="5"/>
<dbReference type="OrthoDB" id="9151145at2"/>
<keyword evidence="2 5" id="KW-0548">Nucleotidyltransferase</keyword>
<comment type="function">
    <text evidence="5">Guanylyltransferase that catalyzes the activation of phosphoenolpyruvate (PEP) as enolpyruvoyl-2-diphospho-5'-guanosine, via the condensation of PEP with GTP. It is involved in the biosynthesis of coenzyme F420, a hydride carrier cofactor.</text>
</comment>
<dbReference type="UniPathway" id="UPA00071"/>
<accession>A0A4S4FVG4</accession>
<dbReference type="GO" id="GO:0052645">
    <property type="term" value="P:F420-0 metabolic process"/>
    <property type="evidence" value="ECO:0007669"/>
    <property type="project" value="UniProtKB-UniRule"/>
</dbReference>
<evidence type="ECO:0000256" key="1">
    <source>
        <dbReference type="ARBA" id="ARBA00022679"/>
    </source>
</evidence>
<evidence type="ECO:0000256" key="5">
    <source>
        <dbReference type="HAMAP-Rule" id="MF_02114"/>
    </source>
</evidence>